<reference evidence="5" key="1">
    <citation type="submission" date="2020-04" db="EMBL/GenBank/DDBJ databases">
        <authorList>
            <person name="Chiriac C."/>
            <person name="Salcher M."/>
            <person name="Ghai R."/>
            <person name="Kavagutti S V."/>
        </authorList>
    </citation>
    <scope>NUCLEOTIDE SEQUENCE</scope>
</reference>
<feature type="region of interest" description="Disordered" evidence="3">
    <location>
        <begin position="67"/>
        <end position="88"/>
    </location>
</feature>
<keyword evidence="2" id="KW-0808">Transferase</keyword>
<name>A0A6J5NT96_9CAUD</name>
<dbReference type="GO" id="GO:0003677">
    <property type="term" value="F:DNA binding"/>
    <property type="evidence" value="ECO:0007669"/>
    <property type="project" value="InterPro"/>
</dbReference>
<dbReference type="PRINTS" id="PR00508">
    <property type="entry name" value="S21N4MTFRASE"/>
</dbReference>
<keyword evidence="1 5" id="KW-0489">Methyltransferase</keyword>
<evidence type="ECO:0000256" key="1">
    <source>
        <dbReference type="ARBA" id="ARBA00022603"/>
    </source>
</evidence>
<dbReference type="GO" id="GO:0008170">
    <property type="term" value="F:N-methyltransferase activity"/>
    <property type="evidence" value="ECO:0007669"/>
    <property type="project" value="InterPro"/>
</dbReference>
<organism evidence="5">
    <name type="scientific">uncultured Caudovirales phage</name>
    <dbReference type="NCBI Taxonomy" id="2100421"/>
    <lineage>
        <taxon>Viruses</taxon>
        <taxon>Duplodnaviria</taxon>
        <taxon>Heunggongvirae</taxon>
        <taxon>Uroviricota</taxon>
        <taxon>Caudoviricetes</taxon>
        <taxon>Peduoviridae</taxon>
        <taxon>Maltschvirus</taxon>
        <taxon>Maltschvirus maltsch</taxon>
    </lineage>
</organism>
<proteinExistence type="predicted"/>
<sequence>GTALKPAHEPILLVRKPLEGTVARNVLAHGVGGLNIDGCRVPSAEPRASGWSKSGSKASENVAMSGANYARDPKPDDPAGRWPPNILHDGSPEVLEAFGRFGEKTSGKAVAGGHRRTTGTGNRVALDDTLSAREDAGTLYGDSGSAARFFPALGYTEDDYRFFYSSKANKAERMGSQHPTVKPIALLRWLARLITPSGGRILDPFAGTGTTGAAARAEGFGFTGIEMTDEYVEDCLRRLPEATVDRGPWGLDLRDTLARNRAAQEALRRALP</sequence>
<feature type="non-terminal residue" evidence="5">
    <location>
        <position position="1"/>
    </location>
</feature>
<dbReference type="Gene3D" id="3.40.50.150">
    <property type="entry name" value="Vaccinia Virus protein VP39"/>
    <property type="match status" value="1"/>
</dbReference>
<evidence type="ECO:0000313" key="5">
    <source>
        <dbReference type="EMBL" id="CAB4162599.1"/>
    </source>
</evidence>
<accession>A0A6J5NT96</accession>
<dbReference type="Pfam" id="PF01555">
    <property type="entry name" value="N6_N4_Mtase"/>
    <property type="match status" value="1"/>
</dbReference>
<gene>
    <name evidence="5" type="ORF">UFOVP786_79</name>
</gene>
<dbReference type="GO" id="GO:0032259">
    <property type="term" value="P:methylation"/>
    <property type="evidence" value="ECO:0007669"/>
    <property type="project" value="UniProtKB-KW"/>
</dbReference>
<protein>
    <submittedName>
        <fullName evidence="5">DNA methylase N-4/N-6</fullName>
    </submittedName>
</protein>
<dbReference type="SUPFAM" id="SSF53335">
    <property type="entry name" value="S-adenosyl-L-methionine-dependent methyltransferases"/>
    <property type="match status" value="1"/>
</dbReference>
<dbReference type="InterPro" id="IPR029063">
    <property type="entry name" value="SAM-dependent_MTases_sf"/>
</dbReference>
<feature type="region of interest" description="Disordered" evidence="3">
    <location>
        <begin position="105"/>
        <end position="127"/>
    </location>
</feature>
<evidence type="ECO:0000259" key="4">
    <source>
        <dbReference type="Pfam" id="PF01555"/>
    </source>
</evidence>
<evidence type="ECO:0000256" key="2">
    <source>
        <dbReference type="ARBA" id="ARBA00022679"/>
    </source>
</evidence>
<dbReference type="InterPro" id="IPR001091">
    <property type="entry name" value="RM_Methyltransferase"/>
</dbReference>
<feature type="domain" description="DNA methylase N-4/N-6" evidence="4">
    <location>
        <begin position="4"/>
        <end position="233"/>
    </location>
</feature>
<dbReference type="EMBL" id="LR796727">
    <property type="protein sequence ID" value="CAB4162599.1"/>
    <property type="molecule type" value="Genomic_DNA"/>
</dbReference>
<dbReference type="InterPro" id="IPR002941">
    <property type="entry name" value="DNA_methylase_N4/N6"/>
</dbReference>
<evidence type="ECO:0000256" key="3">
    <source>
        <dbReference type="SAM" id="MobiDB-lite"/>
    </source>
</evidence>